<dbReference type="EMBL" id="JACAZH010000002">
    <property type="protein sequence ID" value="KAF7374977.1"/>
    <property type="molecule type" value="Genomic_DNA"/>
</dbReference>
<dbReference type="InterPro" id="IPR039793">
    <property type="entry name" value="UROS/Hem4"/>
</dbReference>
<organism evidence="2 3">
    <name type="scientific">Mycena sanguinolenta</name>
    <dbReference type="NCBI Taxonomy" id="230812"/>
    <lineage>
        <taxon>Eukaryota</taxon>
        <taxon>Fungi</taxon>
        <taxon>Dikarya</taxon>
        <taxon>Basidiomycota</taxon>
        <taxon>Agaricomycotina</taxon>
        <taxon>Agaricomycetes</taxon>
        <taxon>Agaricomycetidae</taxon>
        <taxon>Agaricales</taxon>
        <taxon>Marasmiineae</taxon>
        <taxon>Mycenaceae</taxon>
        <taxon>Mycena</taxon>
    </lineage>
</organism>
<reference evidence="2" key="1">
    <citation type="submission" date="2020-05" db="EMBL/GenBank/DDBJ databases">
        <title>Mycena genomes resolve the evolution of fungal bioluminescence.</title>
        <authorList>
            <person name="Tsai I.J."/>
        </authorList>
    </citation>
    <scope>NUCLEOTIDE SEQUENCE</scope>
    <source>
        <strain evidence="2">160909Yilan</strain>
    </source>
</reference>
<proteinExistence type="predicted"/>
<evidence type="ECO:0000313" key="2">
    <source>
        <dbReference type="EMBL" id="KAF7374977.1"/>
    </source>
</evidence>
<dbReference type="GO" id="GO:0005829">
    <property type="term" value="C:cytosol"/>
    <property type="evidence" value="ECO:0007669"/>
    <property type="project" value="TreeGrafter"/>
</dbReference>
<dbReference type="GO" id="GO:0004852">
    <property type="term" value="F:uroporphyrinogen-III synthase activity"/>
    <property type="evidence" value="ECO:0007669"/>
    <property type="project" value="InterPro"/>
</dbReference>
<dbReference type="CDD" id="cd06578">
    <property type="entry name" value="HemD"/>
    <property type="match status" value="1"/>
</dbReference>
<dbReference type="GO" id="GO:0006780">
    <property type="term" value="P:uroporphyrinogen III biosynthetic process"/>
    <property type="evidence" value="ECO:0007669"/>
    <property type="project" value="InterPro"/>
</dbReference>
<name>A0A8H6ZCP2_9AGAR</name>
<gene>
    <name evidence="2" type="ORF">MSAN_00383800</name>
</gene>
<dbReference type="PANTHER" id="PTHR12390:SF0">
    <property type="entry name" value="UROPORPHYRINOGEN-III SYNTHASE"/>
    <property type="match status" value="1"/>
</dbReference>
<sequence>MQWLFFLESHGREKEAAVGLECRVADLAVTAYRTTRPTTMSNVLFLRAPSEPDRYESVFSDAGYRCSSVPVLETVLVNIETLTATVCAGPQQYAAVIITSGRASEAWCRVVDEQSSPESHSPWESTPFYVVGKSTASALKASRFAPIDIRGESSGTSEELAKFILADLDSLPSKQKPFLYLTGDKNRDTLPRILQSVGVTLSPLQVYQTQGSSKFPDDLKFALESPSHQGNELSLRVTTLRANFPGAESDIWWIVFFAPSAAEFVAPFLRNHFDFRSADTTTPPARHNARVASIGPTTSAFLQDTLNIVVDAVASKPSADNLLQVIGACDEAHGG</sequence>
<evidence type="ECO:0000313" key="3">
    <source>
        <dbReference type="Proteomes" id="UP000623467"/>
    </source>
</evidence>
<dbReference type="OrthoDB" id="5595751at2759"/>
<comment type="caution">
    <text evidence="2">The sequence shown here is derived from an EMBL/GenBank/DDBJ whole genome shotgun (WGS) entry which is preliminary data.</text>
</comment>
<accession>A0A8H6ZCP2</accession>
<dbReference type="UniPathway" id="UPA00251">
    <property type="reaction ID" value="UER00320"/>
</dbReference>
<dbReference type="PANTHER" id="PTHR12390">
    <property type="entry name" value="UROPORPHYRINOGEN III SYNTHASE"/>
    <property type="match status" value="1"/>
</dbReference>
<dbReference type="AlphaFoldDB" id="A0A8H6ZCP2"/>
<dbReference type="InterPro" id="IPR036108">
    <property type="entry name" value="4pyrrol_syn_uPrphyn_synt_sf"/>
</dbReference>
<protein>
    <submittedName>
        <fullName evidence="2">Uroporphyrinogen-III synthase</fullName>
    </submittedName>
</protein>
<dbReference type="Proteomes" id="UP000623467">
    <property type="component" value="Unassembled WGS sequence"/>
</dbReference>
<dbReference type="Pfam" id="PF02602">
    <property type="entry name" value="HEM4"/>
    <property type="match status" value="1"/>
</dbReference>
<dbReference type="GO" id="GO:0006782">
    <property type="term" value="P:protoporphyrinogen IX biosynthetic process"/>
    <property type="evidence" value="ECO:0007669"/>
    <property type="project" value="UniProtKB-UniPathway"/>
</dbReference>
<dbReference type="Gene3D" id="3.40.50.10090">
    <property type="match status" value="2"/>
</dbReference>
<feature type="domain" description="Tetrapyrrole biosynthesis uroporphyrinogen III synthase" evidence="1">
    <location>
        <begin position="54"/>
        <end position="324"/>
    </location>
</feature>
<evidence type="ECO:0000259" key="1">
    <source>
        <dbReference type="Pfam" id="PF02602"/>
    </source>
</evidence>
<keyword evidence="3" id="KW-1185">Reference proteome</keyword>
<dbReference type="SUPFAM" id="SSF69618">
    <property type="entry name" value="HemD-like"/>
    <property type="match status" value="1"/>
</dbReference>
<dbReference type="InterPro" id="IPR003754">
    <property type="entry name" value="4pyrrol_synth_uPrphyn_synth"/>
</dbReference>